<dbReference type="Pfam" id="PF00012">
    <property type="entry name" value="HSP70"/>
    <property type="match status" value="1"/>
</dbReference>
<dbReference type="InterPro" id="IPR013126">
    <property type="entry name" value="Hsp_70_fam"/>
</dbReference>
<evidence type="ECO:0000256" key="5">
    <source>
        <dbReference type="ARBA" id="ARBA00022553"/>
    </source>
</evidence>
<evidence type="ECO:0000256" key="6">
    <source>
        <dbReference type="ARBA" id="ARBA00022741"/>
    </source>
</evidence>
<keyword evidence="6 13" id="KW-0547">Nucleotide-binding</keyword>
<accession>A0A6I6F460</accession>
<dbReference type="InterPro" id="IPR043129">
    <property type="entry name" value="ATPase_NBD"/>
</dbReference>
<evidence type="ECO:0000256" key="12">
    <source>
        <dbReference type="ARBA" id="ARBA00033103"/>
    </source>
</evidence>
<evidence type="ECO:0000256" key="3">
    <source>
        <dbReference type="ARBA" id="ARBA00014415"/>
    </source>
</evidence>
<dbReference type="InterPro" id="IPR029047">
    <property type="entry name" value="HSP70_peptide-bd_sf"/>
</dbReference>
<proteinExistence type="inferred from homology"/>
<protein>
    <recommendedName>
        <fullName evidence="3">Chaperone protein DnaK</fullName>
    </recommendedName>
    <alternativeName>
        <fullName evidence="4">Chaperone protein dnaK</fullName>
    </alternativeName>
    <alternativeName>
        <fullName evidence="12">HSP70</fullName>
    </alternativeName>
    <alternativeName>
        <fullName evidence="11">Heat shock 70 kDa protein</fullName>
    </alternativeName>
    <alternativeName>
        <fullName evidence="10">Heat shock protein 70</fullName>
    </alternativeName>
</protein>
<comment type="similarity">
    <text evidence="2 13">Belongs to the heat shock protein 70 family.</text>
</comment>
<dbReference type="AlphaFoldDB" id="A0A6I6F460"/>
<evidence type="ECO:0000313" key="15">
    <source>
        <dbReference type="Proteomes" id="UP000422764"/>
    </source>
</evidence>
<evidence type="ECO:0000256" key="4">
    <source>
        <dbReference type="ARBA" id="ARBA00017249"/>
    </source>
</evidence>
<organism evidence="14 15">
    <name type="scientific">Clostridium bovifaecis</name>
    <dbReference type="NCBI Taxonomy" id="2184719"/>
    <lineage>
        <taxon>Bacteria</taxon>
        <taxon>Bacillati</taxon>
        <taxon>Bacillota</taxon>
        <taxon>Clostridia</taxon>
        <taxon>Eubacteriales</taxon>
        <taxon>Clostridiaceae</taxon>
        <taxon>Clostridium</taxon>
    </lineage>
</organism>
<reference evidence="14 15" key="1">
    <citation type="submission" date="2019-12" db="EMBL/GenBank/DDBJ databases">
        <title>Genome sequenceing of Clostridium bovifaecis.</title>
        <authorList>
            <person name="Yao Y."/>
        </authorList>
    </citation>
    <scope>NUCLEOTIDE SEQUENCE [LARGE SCALE GENOMIC DNA]</scope>
    <source>
        <strain evidence="14 15">BXX</strain>
    </source>
</reference>
<evidence type="ECO:0000256" key="8">
    <source>
        <dbReference type="ARBA" id="ARBA00023016"/>
    </source>
</evidence>
<keyword evidence="8" id="KW-0346">Stress response</keyword>
<dbReference type="PRINTS" id="PR00301">
    <property type="entry name" value="HEATSHOCK70"/>
</dbReference>
<dbReference type="FunFam" id="3.30.420.40:FF:000545">
    <property type="entry name" value="Endoplasmic reticulum chaperone BiP"/>
    <property type="match status" value="1"/>
</dbReference>
<comment type="function">
    <text evidence="1">Acts as a chaperone.</text>
</comment>
<dbReference type="CDD" id="cd24029">
    <property type="entry name" value="ASKHA_NBD_HSP70_DnaK_HscA_HscC"/>
    <property type="match status" value="1"/>
</dbReference>
<dbReference type="SUPFAM" id="SSF53067">
    <property type="entry name" value="Actin-like ATPase domain"/>
    <property type="match status" value="2"/>
</dbReference>
<dbReference type="GO" id="GO:0005524">
    <property type="term" value="F:ATP binding"/>
    <property type="evidence" value="ECO:0007669"/>
    <property type="project" value="UniProtKB-KW"/>
</dbReference>
<gene>
    <name evidence="14" type="ORF">GOM49_13530</name>
</gene>
<dbReference type="Proteomes" id="UP000422764">
    <property type="component" value="Chromosome"/>
</dbReference>
<keyword evidence="9" id="KW-0143">Chaperone</keyword>
<evidence type="ECO:0000256" key="7">
    <source>
        <dbReference type="ARBA" id="ARBA00022840"/>
    </source>
</evidence>
<name>A0A6I6F460_9CLOT</name>
<dbReference type="SUPFAM" id="SSF100920">
    <property type="entry name" value="Heat shock protein 70kD (HSP70), peptide-binding domain"/>
    <property type="match status" value="1"/>
</dbReference>
<evidence type="ECO:0000256" key="1">
    <source>
        <dbReference type="ARBA" id="ARBA00002290"/>
    </source>
</evidence>
<keyword evidence="5" id="KW-0597">Phosphoprotein</keyword>
<sequence>MGLVPTKSSYVLGIDLGTSTSIVSVYTKGKGKVLTIDGKDYMPSAVSFVDKDTKLVGEQAKSRAIIAPENTVTSIKRHMGDSEYKVKIFDEEYTPEQISGDILSKLIEAAMNQQDFDPNGDLKYAVICVPANFTDNAKQATKKAAEIAGLEVLYLLEEPVAASIMYGFNSNKDQNILVYDLGGGTFDVCILNAKTTAGGEYKYEILAKEGIPTLGGDDFDQRLMEHINKKFLEENGIDLLDLQKDQGINRKKLKQAQQKLKEVAEKAKMELSEMDSTSVVVPNIVQNEEGELLHLDTEVTREEFEGLIEDLVNKTEETVKLAIENGKLTIDDIDRIILVGGSTLVPIVKRKIKELFGKEPYSNFNPRTIVSEGAAIFGATLAVPDDAKDNGEAKPEGEIELTQQVTHNLGIMIAGMKFSKIIGKGTEIPPEASVIEEKEYTTQKDNQTEMSIYVYQCSEDIEFINQVDDEGKAKAVFIGEFKLKDIPAALKGVELINVRFEVNAENVIKVSATSKSTGRSEEITLNIERE</sequence>
<evidence type="ECO:0000256" key="10">
    <source>
        <dbReference type="ARBA" id="ARBA00030019"/>
    </source>
</evidence>
<dbReference type="Gene3D" id="3.30.420.40">
    <property type="match status" value="2"/>
</dbReference>
<dbReference type="PROSITE" id="PS00297">
    <property type="entry name" value="HSP70_1"/>
    <property type="match status" value="1"/>
</dbReference>
<dbReference type="FunFam" id="3.90.640.10:FF:000003">
    <property type="entry name" value="Molecular chaperone DnaK"/>
    <property type="match status" value="1"/>
</dbReference>
<dbReference type="EMBL" id="CP046522">
    <property type="protein sequence ID" value="QGU95974.1"/>
    <property type="molecule type" value="Genomic_DNA"/>
</dbReference>
<evidence type="ECO:0000256" key="9">
    <source>
        <dbReference type="ARBA" id="ARBA00023186"/>
    </source>
</evidence>
<keyword evidence="7 13" id="KW-0067">ATP-binding</keyword>
<dbReference type="Gene3D" id="2.60.34.10">
    <property type="entry name" value="Substrate Binding Domain Of DNAk, Chain A, domain 1"/>
    <property type="match status" value="1"/>
</dbReference>
<evidence type="ECO:0000313" key="14">
    <source>
        <dbReference type="EMBL" id="QGU95974.1"/>
    </source>
</evidence>
<keyword evidence="15" id="KW-1185">Reference proteome</keyword>
<evidence type="ECO:0000256" key="2">
    <source>
        <dbReference type="ARBA" id="ARBA00007381"/>
    </source>
</evidence>
<dbReference type="Gene3D" id="3.90.640.10">
    <property type="entry name" value="Actin, Chain A, domain 4"/>
    <property type="match status" value="1"/>
</dbReference>
<evidence type="ECO:0000256" key="11">
    <source>
        <dbReference type="ARBA" id="ARBA00030945"/>
    </source>
</evidence>
<dbReference type="GO" id="GO:0140662">
    <property type="term" value="F:ATP-dependent protein folding chaperone"/>
    <property type="evidence" value="ECO:0007669"/>
    <property type="project" value="InterPro"/>
</dbReference>
<evidence type="ECO:0000256" key="13">
    <source>
        <dbReference type="RuleBase" id="RU003322"/>
    </source>
</evidence>
<dbReference type="InterPro" id="IPR018181">
    <property type="entry name" value="Heat_shock_70_CS"/>
</dbReference>
<dbReference type="PANTHER" id="PTHR19375">
    <property type="entry name" value="HEAT SHOCK PROTEIN 70KDA"/>
    <property type="match status" value="1"/>
</dbReference>